<sequence length="81" mass="9229">MLHVEQLRQQQIPAMDFTMADQLTSSNVSMTKEHGERIPNVQSMTVITVQCHSFQDIMASLGRDHVDYFSLDVEGKFCLVL</sequence>
<comment type="caution">
    <text evidence="1">The sequence shown here is derived from an EMBL/GenBank/DDBJ whole genome shotgun (WGS) entry which is preliminary data.</text>
</comment>
<reference evidence="1" key="2">
    <citation type="submission" date="2020-11" db="EMBL/GenBank/DDBJ databases">
        <authorList>
            <person name="McCartney M.A."/>
            <person name="Auch B."/>
            <person name="Kono T."/>
            <person name="Mallez S."/>
            <person name="Becker A."/>
            <person name="Gohl D.M."/>
            <person name="Silverstein K.A.T."/>
            <person name="Koren S."/>
            <person name="Bechman K.B."/>
            <person name="Herman A."/>
            <person name="Abrahante J.E."/>
            <person name="Garbe J."/>
        </authorList>
    </citation>
    <scope>NUCLEOTIDE SEQUENCE</scope>
    <source>
        <strain evidence="1">Duluth1</strain>
        <tissue evidence="1">Whole animal</tissue>
    </source>
</reference>
<dbReference type="Proteomes" id="UP000828390">
    <property type="component" value="Unassembled WGS sequence"/>
</dbReference>
<accession>A0A9D4MA69</accession>
<protein>
    <submittedName>
        <fullName evidence="1">Uncharacterized protein</fullName>
    </submittedName>
</protein>
<organism evidence="1 2">
    <name type="scientific">Dreissena polymorpha</name>
    <name type="common">Zebra mussel</name>
    <name type="synonym">Mytilus polymorpha</name>
    <dbReference type="NCBI Taxonomy" id="45954"/>
    <lineage>
        <taxon>Eukaryota</taxon>
        <taxon>Metazoa</taxon>
        <taxon>Spiralia</taxon>
        <taxon>Lophotrochozoa</taxon>
        <taxon>Mollusca</taxon>
        <taxon>Bivalvia</taxon>
        <taxon>Autobranchia</taxon>
        <taxon>Heteroconchia</taxon>
        <taxon>Euheterodonta</taxon>
        <taxon>Imparidentia</taxon>
        <taxon>Neoheterodontei</taxon>
        <taxon>Myida</taxon>
        <taxon>Dreissenoidea</taxon>
        <taxon>Dreissenidae</taxon>
        <taxon>Dreissena</taxon>
    </lineage>
</organism>
<evidence type="ECO:0000313" key="2">
    <source>
        <dbReference type="Proteomes" id="UP000828390"/>
    </source>
</evidence>
<proteinExistence type="predicted"/>
<dbReference type="EMBL" id="JAIWYP010000002">
    <property type="protein sequence ID" value="KAH3871241.1"/>
    <property type="molecule type" value="Genomic_DNA"/>
</dbReference>
<evidence type="ECO:0000313" key="1">
    <source>
        <dbReference type="EMBL" id="KAH3871241.1"/>
    </source>
</evidence>
<keyword evidence="2" id="KW-1185">Reference proteome</keyword>
<gene>
    <name evidence="1" type="ORF">DPMN_034435</name>
</gene>
<dbReference type="AlphaFoldDB" id="A0A9D4MA69"/>
<name>A0A9D4MA69_DREPO</name>
<reference evidence="1" key="1">
    <citation type="journal article" date="2019" name="bioRxiv">
        <title>The Genome of the Zebra Mussel, Dreissena polymorpha: A Resource for Invasive Species Research.</title>
        <authorList>
            <person name="McCartney M.A."/>
            <person name="Auch B."/>
            <person name="Kono T."/>
            <person name="Mallez S."/>
            <person name="Zhang Y."/>
            <person name="Obille A."/>
            <person name="Becker A."/>
            <person name="Abrahante J.E."/>
            <person name="Garbe J."/>
            <person name="Badalamenti J.P."/>
            <person name="Herman A."/>
            <person name="Mangelson H."/>
            <person name="Liachko I."/>
            <person name="Sullivan S."/>
            <person name="Sone E.D."/>
            <person name="Koren S."/>
            <person name="Silverstein K.A.T."/>
            <person name="Beckman K.B."/>
            <person name="Gohl D.M."/>
        </authorList>
    </citation>
    <scope>NUCLEOTIDE SEQUENCE</scope>
    <source>
        <strain evidence="1">Duluth1</strain>
        <tissue evidence="1">Whole animal</tissue>
    </source>
</reference>